<reference evidence="8 9" key="1">
    <citation type="submission" date="2019-06" db="EMBL/GenBank/DDBJ databases">
        <title>Discovery of a novel chromosome fission-fusion reversal in muntjac.</title>
        <authorList>
            <person name="Mudd A.B."/>
            <person name="Bredeson J.V."/>
            <person name="Baum R."/>
            <person name="Hockemeyer D."/>
            <person name="Rokhsar D.S."/>
        </authorList>
    </citation>
    <scope>NUCLEOTIDE SEQUENCE [LARGE SCALE GENOMIC DNA]</scope>
    <source>
        <strain evidence="8">UTSW_UCB_Mm</strain>
        <tissue evidence="8">Fibroblast cell line</tissue>
    </source>
</reference>
<keyword evidence="4" id="KW-0862">Zinc</keyword>
<keyword evidence="2" id="KW-0479">Metal-binding</keyword>
<accession>A0A5N3WGL7</accession>
<dbReference type="PROSITE" id="PS00028">
    <property type="entry name" value="ZINC_FINGER_C2H2_1"/>
    <property type="match status" value="1"/>
</dbReference>
<dbReference type="InterPro" id="IPR003604">
    <property type="entry name" value="Matrin/U1-like-C_Znf_C2H2"/>
</dbReference>
<dbReference type="PANTHER" id="PTHR15592">
    <property type="entry name" value="MATRIN 3/NUCLEAR PROTEIN 220-RELATED"/>
    <property type="match status" value="1"/>
</dbReference>
<dbReference type="SMART" id="SM00451">
    <property type="entry name" value="ZnF_U1"/>
    <property type="match status" value="1"/>
</dbReference>
<sequence length="1455" mass="161862">STWDPPRPGIEPVSSALQGRFSTTGPPGKPCPISFHRSLYCEILHSCQASLSITNSWTLLKLMSIESVMASNHLIFCCPLLLPSIFPSIRVFSNESVLHIISLISIFMVQFTHSIHDYWKNHSFDYIDLCRQSNIIPEWSSVSSVVSDSVRPHRRQPTRLPHPWDSPGKNTGVGCHFLLQCIKVKSESESSSKSSVKIGPIMNDTQKGRCIIISNLANDLGKKSLEVKKAGLVKNKDTNKSVNVPGKLELLSFSHEVAKSWKQLSDSTATTIYMYIYIYFFFFQYQDGETVETVSDFFQGGSKITVDGEDWGQEEKGATEDDMAGWHHRLDGHCKEIHPVHPKGDQRIRGRQRMRWLDGITNSMDMSLKILESRTSVLKKTKKEGIINTALGSKDIVMNKINKISLVSFTTVSLVIPLYNLIRLFVLVISILKDSMVKFYTCFPISMDGNQLSISMAPENMNLKDEEAIFTTLIRENDPEVNVDKIYDRFVHLDNLPEDGLQCVLCVGLQFGKVDHHVYMSNKNKAILQLDSPESAQSMYSFLKQNPQNIGDHVLSCTLSPKMDSSEVKTEKDPELGKESPDLKNSPVDESEVQTAADSPSIKPSEVEEESLPSIQTGTFIQQKEPFEEEPEKTLCVSDFALETFEVETQGEEVKVEIPLVASTSASIDLFTENVGDSVLNQQVYTSDFEKEETEIINPETELSTCDNTFIEEKNIKGILEDSPSEADFFSGITQSVIEAVAEVDKQETVSEIVPSTCVVALVPGISTGDEQAVSTKGISEKTNMDEKEENELNTRETRMDLKIGREKAEKNDRMVTEKLDKVVAAMKEKPAENSVTKACPNKTVVQVNKPDETSKISMLVASNASSSKSGIKADVVSSTKAKATASKSENQKSFLKSVLRDQINAEKRLSAKESGLLKATSARSGLAENSSKLKPIQSGVTRGSSGRISALQGKDSKLDYRDVTKQPQETEAKPSVMKRDDSNNKTLTGQNTKNPKNTTGRSSKSKEEPLFPFNLDEFVTVDEVIEEVNPFQVKQNPLKGKRKEALKNTPSSELNLKKKKGKISAPRVVEGELSFVTLDEIGEEEDAAAQLAQALVTVDEVIDEDDINVEDMVKNSNSLLTLDELIDQDDCISHSETKDVTVLSVAEEQDLLKQERLVTVDEIGEVEELPLNESADISFAALNTKGDEGNTGRDSIGFISSQMPEDPSTLVTVDEIQDDSSDLHLVTLDEVTEEDEDSLADFNNLKEELNFVTVDEVGEEEDGDNDLKIELTQRKNDHPTDKRGDRKKRTVDKKKTKFEALSQVGSVNENVMEENPKTMIERRSSATVPTKRVRIGKMPPSEKAVTVEPAKDEEAFQISEGGGESGLEDSEPEQKRKKIEDSSGRSVAPDVPEDLDFLVPKAGFFCPICSLFYSDEKAMTNHCKSTRHKQNTEKFMAKQRKEKEQNEAEERSSR</sequence>
<feature type="region of interest" description="Disordered" evidence="6">
    <location>
        <begin position="1422"/>
        <end position="1455"/>
    </location>
</feature>
<dbReference type="SUPFAM" id="SSF57667">
    <property type="entry name" value="beta-beta-alpha zinc fingers"/>
    <property type="match status" value="1"/>
</dbReference>
<organism evidence="8 9">
    <name type="scientific">Muntiacus muntjak</name>
    <name type="common">Barking deer</name>
    <name type="synonym">Indian muntjac</name>
    <dbReference type="NCBI Taxonomy" id="9888"/>
    <lineage>
        <taxon>Eukaryota</taxon>
        <taxon>Metazoa</taxon>
        <taxon>Chordata</taxon>
        <taxon>Craniata</taxon>
        <taxon>Vertebrata</taxon>
        <taxon>Euteleostomi</taxon>
        <taxon>Mammalia</taxon>
        <taxon>Eutheria</taxon>
        <taxon>Laurasiatheria</taxon>
        <taxon>Artiodactyla</taxon>
        <taxon>Ruminantia</taxon>
        <taxon>Pecora</taxon>
        <taxon>Cervidae</taxon>
        <taxon>Muntiacinae</taxon>
        <taxon>Muntiacus</taxon>
    </lineage>
</organism>
<name>A0A5N3WGL7_MUNMU</name>
<feature type="compositionally biased region" description="Low complexity" evidence="6">
    <location>
        <begin position="878"/>
        <end position="889"/>
    </location>
</feature>
<protein>
    <recommendedName>
        <fullName evidence="7">Matrin-type domain-containing protein</fullName>
    </recommendedName>
</protein>
<evidence type="ECO:0000259" key="7">
    <source>
        <dbReference type="PROSITE" id="PS50171"/>
    </source>
</evidence>
<feature type="region of interest" description="Disordered" evidence="6">
    <location>
        <begin position="553"/>
        <end position="616"/>
    </location>
</feature>
<dbReference type="InterPro" id="IPR022755">
    <property type="entry name" value="Znf_C2H2_jaz"/>
</dbReference>
<feature type="region of interest" description="Disordered" evidence="6">
    <location>
        <begin position="1337"/>
        <end position="1392"/>
    </location>
</feature>
<dbReference type="GO" id="GO:0008270">
    <property type="term" value="F:zinc ion binding"/>
    <property type="evidence" value="ECO:0007669"/>
    <property type="project" value="UniProtKB-KW"/>
</dbReference>
<dbReference type="InterPro" id="IPR035979">
    <property type="entry name" value="RBD_domain_sf"/>
</dbReference>
<dbReference type="SUPFAM" id="SSF54928">
    <property type="entry name" value="RNA-binding domain, RBD"/>
    <property type="match status" value="1"/>
</dbReference>
<dbReference type="GO" id="GO:0005634">
    <property type="term" value="C:nucleus"/>
    <property type="evidence" value="ECO:0007669"/>
    <property type="project" value="UniProtKB-SubCell"/>
</dbReference>
<evidence type="ECO:0000256" key="1">
    <source>
        <dbReference type="ARBA" id="ARBA00004123"/>
    </source>
</evidence>
<proteinExistence type="predicted"/>
<gene>
    <name evidence="8" type="ORF">FD754_004011</name>
</gene>
<keyword evidence="5" id="KW-0539">Nucleus</keyword>
<feature type="compositionally biased region" description="Basic and acidic residues" evidence="6">
    <location>
        <begin position="955"/>
        <end position="984"/>
    </location>
</feature>
<dbReference type="GO" id="GO:0003676">
    <property type="term" value="F:nucleic acid binding"/>
    <property type="evidence" value="ECO:0007669"/>
    <property type="project" value="InterPro"/>
</dbReference>
<keyword evidence="3" id="KW-0863">Zinc-finger</keyword>
<dbReference type="Gene3D" id="3.30.160.60">
    <property type="entry name" value="Classic Zinc Finger"/>
    <property type="match status" value="1"/>
</dbReference>
<evidence type="ECO:0000256" key="3">
    <source>
        <dbReference type="ARBA" id="ARBA00022771"/>
    </source>
</evidence>
<feature type="domain" description="Matrin-type" evidence="7">
    <location>
        <begin position="1405"/>
        <end position="1435"/>
    </location>
</feature>
<feature type="region of interest" description="Disordered" evidence="6">
    <location>
        <begin position="1259"/>
        <end position="1300"/>
    </location>
</feature>
<comment type="subcellular location">
    <subcellularLocation>
        <location evidence="1">Nucleus</location>
    </subcellularLocation>
</comment>
<feature type="compositionally biased region" description="Polar residues" evidence="6">
    <location>
        <begin position="922"/>
        <end position="948"/>
    </location>
</feature>
<evidence type="ECO:0000256" key="6">
    <source>
        <dbReference type="SAM" id="MobiDB-lite"/>
    </source>
</evidence>
<feature type="compositionally biased region" description="Basic and acidic residues" evidence="6">
    <location>
        <begin position="564"/>
        <end position="582"/>
    </location>
</feature>
<feature type="non-terminal residue" evidence="8">
    <location>
        <position position="1"/>
    </location>
</feature>
<dbReference type="PROSITE" id="PS50171">
    <property type="entry name" value="ZF_MATRIN"/>
    <property type="match status" value="1"/>
</dbReference>
<feature type="compositionally biased region" description="Basic and acidic residues" evidence="6">
    <location>
        <begin position="1266"/>
        <end position="1285"/>
    </location>
</feature>
<feature type="compositionally biased region" description="Polar residues" evidence="6">
    <location>
        <begin position="985"/>
        <end position="1003"/>
    </location>
</feature>
<evidence type="ECO:0000313" key="9">
    <source>
        <dbReference type="Proteomes" id="UP000326458"/>
    </source>
</evidence>
<evidence type="ECO:0000313" key="8">
    <source>
        <dbReference type="EMBL" id="KAB0359855.1"/>
    </source>
</evidence>
<dbReference type="EMBL" id="VCEA01000001">
    <property type="protein sequence ID" value="KAB0359855.1"/>
    <property type="molecule type" value="Genomic_DNA"/>
</dbReference>
<feature type="compositionally biased region" description="Basic and acidic residues" evidence="6">
    <location>
        <begin position="1431"/>
        <end position="1455"/>
    </location>
</feature>
<dbReference type="InterPro" id="IPR036236">
    <property type="entry name" value="Znf_C2H2_sf"/>
</dbReference>
<feature type="region of interest" description="Disordered" evidence="6">
    <location>
        <begin position="910"/>
        <end position="1010"/>
    </location>
</feature>
<dbReference type="InterPro" id="IPR013087">
    <property type="entry name" value="Znf_C2H2_type"/>
</dbReference>
<keyword evidence="9" id="KW-1185">Reference proteome</keyword>
<evidence type="ECO:0000256" key="4">
    <source>
        <dbReference type="ARBA" id="ARBA00022833"/>
    </source>
</evidence>
<feature type="compositionally biased region" description="Basic and acidic residues" evidence="6">
    <location>
        <begin position="1373"/>
        <end position="1384"/>
    </location>
</feature>
<feature type="region of interest" description="Disordered" evidence="6">
    <location>
        <begin position="868"/>
        <end position="897"/>
    </location>
</feature>
<dbReference type="InterPro" id="IPR000690">
    <property type="entry name" value="Matrin/U1-C_Znf_C2H2"/>
</dbReference>
<dbReference type="Pfam" id="PF12171">
    <property type="entry name" value="zf-C2H2_jaz"/>
    <property type="match status" value="1"/>
</dbReference>
<comment type="caution">
    <text evidence="8">The sequence shown here is derived from an EMBL/GenBank/DDBJ whole genome shotgun (WGS) entry which is preliminary data.</text>
</comment>
<dbReference type="InterPro" id="IPR012677">
    <property type="entry name" value="Nucleotide-bd_a/b_plait_sf"/>
</dbReference>
<evidence type="ECO:0000256" key="2">
    <source>
        <dbReference type="ARBA" id="ARBA00022723"/>
    </source>
</evidence>
<evidence type="ECO:0000256" key="5">
    <source>
        <dbReference type="ARBA" id="ARBA00023242"/>
    </source>
</evidence>
<dbReference type="Proteomes" id="UP000326458">
    <property type="component" value="Unassembled WGS sequence"/>
</dbReference>
<dbReference type="Gene3D" id="3.30.70.330">
    <property type="match status" value="1"/>
</dbReference>
<feature type="compositionally biased region" description="Basic residues" evidence="6">
    <location>
        <begin position="1286"/>
        <end position="1297"/>
    </location>
</feature>